<evidence type="ECO:0000313" key="8">
    <source>
        <dbReference type="EMBL" id="SFQ07965.1"/>
    </source>
</evidence>
<dbReference type="InterPro" id="IPR010156">
    <property type="entry name" value="CRISPR-assoc_prot_Cas6"/>
</dbReference>
<evidence type="ECO:0000256" key="3">
    <source>
        <dbReference type="ARBA" id="ARBA00023118"/>
    </source>
</evidence>
<comment type="function">
    <text evidence="4">CRISPR (clustered regularly interspaced short palindromic repeat), is an adaptive immune system that provides protection against mobile genetic elements (viruses, transposable elements and conjugative plasmids). CRISPR clusters contain sequences complementary to antecedent mobile elements and target invading nucleic acids. CRISPR clusters are transcribed and processed into CRISPR RNA (crRNA).</text>
</comment>
<dbReference type="EMBL" id="FOXH01000009">
    <property type="protein sequence ID" value="SFQ07965.1"/>
    <property type="molecule type" value="Genomic_DNA"/>
</dbReference>
<protein>
    <recommendedName>
        <fullName evidence="4">CRISPR-associated endoribonuclease</fullName>
    </recommendedName>
</protein>
<evidence type="ECO:0000256" key="4">
    <source>
        <dbReference type="PIRNR" id="PIRNR005054"/>
    </source>
</evidence>
<evidence type="ECO:0000256" key="6">
    <source>
        <dbReference type="PIRSR" id="PIRSR005054-50"/>
    </source>
</evidence>
<proteinExistence type="inferred from homology"/>
<keyword evidence="9" id="KW-1185">Reference proteome</keyword>
<dbReference type="GO" id="GO:0016788">
    <property type="term" value="F:hydrolase activity, acting on ester bonds"/>
    <property type="evidence" value="ECO:0007669"/>
    <property type="project" value="InterPro"/>
</dbReference>
<dbReference type="Pfam" id="PF01881">
    <property type="entry name" value="Cas_Cas6_C"/>
    <property type="match status" value="1"/>
</dbReference>
<dbReference type="PANTHER" id="PTHR36984">
    <property type="entry name" value="CRISPR-ASSOCIATED ENDORIBONUCLEASE CAS6 1"/>
    <property type="match status" value="1"/>
</dbReference>
<dbReference type="Gene3D" id="3.30.70.1890">
    <property type="match status" value="1"/>
</dbReference>
<gene>
    <name evidence="8" type="ORF">SAMN04515674_109174</name>
</gene>
<dbReference type="STRING" id="1079859.SAMN04515674_109174"/>
<keyword evidence="3" id="KW-0051">Antiviral defense</keyword>
<organism evidence="8 9">
    <name type="scientific">Pseudarcicella hirudinis</name>
    <dbReference type="NCBI Taxonomy" id="1079859"/>
    <lineage>
        <taxon>Bacteria</taxon>
        <taxon>Pseudomonadati</taxon>
        <taxon>Bacteroidota</taxon>
        <taxon>Cytophagia</taxon>
        <taxon>Cytophagales</taxon>
        <taxon>Flectobacillaceae</taxon>
        <taxon>Pseudarcicella</taxon>
    </lineage>
</organism>
<feature type="domain" description="CRISPR associated protein Cas6 C-terminal" evidence="7">
    <location>
        <begin position="122"/>
        <end position="245"/>
    </location>
</feature>
<dbReference type="GO" id="GO:0003723">
    <property type="term" value="F:RNA binding"/>
    <property type="evidence" value="ECO:0007669"/>
    <property type="project" value="UniProtKB-KW"/>
</dbReference>
<accession>A0A1I5VKD3</accession>
<evidence type="ECO:0000313" key="9">
    <source>
        <dbReference type="Proteomes" id="UP000199306"/>
    </source>
</evidence>
<dbReference type="Proteomes" id="UP000199306">
    <property type="component" value="Unassembled WGS sequence"/>
</dbReference>
<dbReference type="InterPro" id="IPR045747">
    <property type="entry name" value="CRISPR-assoc_prot_Cas6_N_sf"/>
</dbReference>
<dbReference type="InterPro" id="IPR049435">
    <property type="entry name" value="Cas_Cas6_C"/>
</dbReference>
<dbReference type="CDD" id="cd21140">
    <property type="entry name" value="Cas6_I-like"/>
    <property type="match status" value="1"/>
</dbReference>
<dbReference type="GO" id="GO:0051607">
    <property type="term" value="P:defense response to virus"/>
    <property type="evidence" value="ECO:0007669"/>
    <property type="project" value="UniProtKB-KW"/>
</dbReference>
<dbReference type="AlphaFoldDB" id="A0A1I5VKD3"/>
<dbReference type="PIRSF" id="PIRSF005054">
    <property type="entry name" value="PF1131"/>
    <property type="match status" value="1"/>
</dbReference>
<evidence type="ECO:0000256" key="5">
    <source>
        <dbReference type="PIRSR" id="PIRSR005054-1"/>
    </source>
</evidence>
<dbReference type="Gene3D" id="3.30.70.1900">
    <property type="match status" value="1"/>
</dbReference>
<dbReference type="Pfam" id="PF21350">
    <property type="entry name" value="Cas6_I-A"/>
    <property type="match status" value="1"/>
</dbReference>
<feature type="active site" description="Proton acceptor" evidence="6">
    <location>
        <position position="13"/>
    </location>
</feature>
<evidence type="ECO:0000256" key="2">
    <source>
        <dbReference type="ARBA" id="ARBA00022884"/>
    </source>
</evidence>
<sequence length="248" mass="28098">MWNYHYPLASWLYRIIAKADADYATFLHGKGYVASNGKSFKHFTFSDLHFKMGKKLTNGFEIASPNVQWTVSFLIDKTAENFIIGLFRDQEIRLFNQEFDATFIIERVETFSEPIISSSTQLWASSAMVVAEKVNGNYQYLEPTDKLFEKYLIDGLIDKYISMKLERGESIDSTLNDQHIAFKLLDTSKMKSRKVTIKEGGGAATEIKGYRNFSFELTAPPEIIKVGLYGGLGKYGATGFGYCEVVES</sequence>
<dbReference type="PANTHER" id="PTHR36984:SF1">
    <property type="entry name" value="CRISPR-ASSOCIATED ENDORIBONUCLEASE CAS6 1"/>
    <property type="match status" value="1"/>
</dbReference>
<dbReference type="NCBIfam" id="TIGR01877">
    <property type="entry name" value="cas_cas6"/>
    <property type="match status" value="1"/>
</dbReference>
<evidence type="ECO:0000259" key="7">
    <source>
        <dbReference type="Pfam" id="PF01881"/>
    </source>
</evidence>
<feature type="active site" description="Proton donor" evidence="6">
    <location>
        <position position="28"/>
    </location>
</feature>
<name>A0A1I5VKD3_9BACT</name>
<reference evidence="8 9" key="1">
    <citation type="submission" date="2016-10" db="EMBL/GenBank/DDBJ databases">
        <authorList>
            <person name="de Groot N.N."/>
        </authorList>
    </citation>
    <scope>NUCLEOTIDE SEQUENCE [LARGE SCALE GENOMIC DNA]</scope>
    <source>
        <strain evidence="9">E92,LMG 26720,CCM 7988</strain>
    </source>
</reference>
<comment type="similarity">
    <text evidence="1 4">Belongs to the CRISPR-associated protein Cas6/Cse3/CasE family.</text>
</comment>
<evidence type="ECO:0000256" key="1">
    <source>
        <dbReference type="ARBA" id="ARBA00005937"/>
    </source>
</evidence>
<keyword evidence="2" id="KW-0694">RNA-binding</keyword>
<feature type="site" description="Transition state stabilizer" evidence="5">
    <location>
        <position position="41"/>
    </location>
</feature>